<dbReference type="Gene3D" id="3.30.40.10">
    <property type="entry name" value="Zinc/RING finger domain, C3HC4 (zinc finger)"/>
    <property type="match status" value="1"/>
</dbReference>
<dbReference type="SUPFAM" id="SSF57850">
    <property type="entry name" value="RING/U-box"/>
    <property type="match status" value="1"/>
</dbReference>
<dbReference type="PROSITE" id="PS00518">
    <property type="entry name" value="ZF_RING_1"/>
    <property type="match status" value="1"/>
</dbReference>
<evidence type="ECO:0000256" key="4">
    <source>
        <dbReference type="PROSITE-ProRule" id="PRU00175"/>
    </source>
</evidence>
<dbReference type="InterPro" id="IPR013083">
    <property type="entry name" value="Znf_RING/FYVE/PHD"/>
</dbReference>
<dbReference type="EMBL" id="PDUG01000005">
    <property type="protein sequence ID" value="PIC26314.1"/>
    <property type="molecule type" value="Genomic_DNA"/>
</dbReference>
<evidence type="ECO:0000313" key="7">
    <source>
        <dbReference type="EMBL" id="PIC26314.1"/>
    </source>
</evidence>
<name>A0A2G5TG64_9PELO</name>
<dbReference type="GO" id="GO:0008270">
    <property type="term" value="F:zinc ion binding"/>
    <property type="evidence" value="ECO:0007669"/>
    <property type="project" value="UniProtKB-KW"/>
</dbReference>
<proteinExistence type="predicted"/>
<evidence type="ECO:0000256" key="1">
    <source>
        <dbReference type="ARBA" id="ARBA00022723"/>
    </source>
</evidence>
<evidence type="ECO:0000259" key="6">
    <source>
        <dbReference type="PROSITE" id="PS50089"/>
    </source>
</evidence>
<organism evidence="7 8">
    <name type="scientific">Caenorhabditis nigoni</name>
    <dbReference type="NCBI Taxonomy" id="1611254"/>
    <lineage>
        <taxon>Eukaryota</taxon>
        <taxon>Metazoa</taxon>
        <taxon>Ecdysozoa</taxon>
        <taxon>Nematoda</taxon>
        <taxon>Chromadorea</taxon>
        <taxon>Rhabditida</taxon>
        <taxon>Rhabditina</taxon>
        <taxon>Rhabditomorpha</taxon>
        <taxon>Rhabditoidea</taxon>
        <taxon>Rhabditidae</taxon>
        <taxon>Peloderinae</taxon>
        <taxon>Caenorhabditis</taxon>
    </lineage>
</organism>
<evidence type="ECO:0000256" key="2">
    <source>
        <dbReference type="ARBA" id="ARBA00022771"/>
    </source>
</evidence>
<comment type="caution">
    <text evidence="7">The sequence shown here is derived from an EMBL/GenBank/DDBJ whole genome shotgun (WGS) entry which is preliminary data.</text>
</comment>
<accession>A0A2G5TG64</accession>
<keyword evidence="3" id="KW-0862">Zinc</keyword>
<feature type="region of interest" description="Disordered" evidence="5">
    <location>
        <begin position="1"/>
        <end position="23"/>
    </location>
</feature>
<keyword evidence="1" id="KW-0479">Metal-binding</keyword>
<dbReference type="PROSITE" id="PS50089">
    <property type="entry name" value="ZF_RING_2"/>
    <property type="match status" value="1"/>
</dbReference>
<dbReference type="InterPro" id="IPR017907">
    <property type="entry name" value="Znf_RING_CS"/>
</dbReference>
<dbReference type="Proteomes" id="UP000230233">
    <property type="component" value="Chromosome V"/>
</dbReference>
<reference evidence="8" key="1">
    <citation type="submission" date="2017-10" db="EMBL/GenBank/DDBJ databases">
        <title>Rapid genome shrinkage in a self-fertile nematode reveals novel sperm competition proteins.</title>
        <authorList>
            <person name="Yin D."/>
            <person name="Schwarz E.M."/>
            <person name="Thomas C.G."/>
            <person name="Felde R.L."/>
            <person name="Korf I.F."/>
            <person name="Cutter A.D."/>
            <person name="Schartner C.M."/>
            <person name="Ralston E.J."/>
            <person name="Meyer B.J."/>
            <person name="Haag E.S."/>
        </authorList>
    </citation>
    <scope>NUCLEOTIDE SEQUENCE [LARGE SCALE GENOMIC DNA]</scope>
    <source>
        <strain evidence="8">JU1422</strain>
    </source>
</reference>
<sequence length="116" mass="13270">MSQPLNKLSSTSSTKQRTEDDVGDEMNISLECDLCKKLIGNLKKLELLDCGHFFCVDCAPHQLKKKHTSCYTATSPSSAFIRELSPKKNLKMMEIFLEVVISRRKSRYRSRKVDGR</sequence>
<keyword evidence="8" id="KW-1185">Reference proteome</keyword>
<dbReference type="AlphaFoldDB" id="A0A2G5TG64"/>
<evidence type="ECO:0000256" key="3">
    <source>
        <dbReference type="ARBA" id="ARBA00022833"/>
    </source>
</evidence>
<dbReference type="STRING" id="1611254.A0A2G5TG64"/>
<keyword evidence="2 4" id="KW-0863">Zinc-finger</keyword>
<evidence type="ECO:0000256" key="5">
    <source>
        <dbReference type="SAM" id="MobiDB-lite"/>
    </source>
</evidence>
<evidence type="ECO:0000313" key="8">
    <source>
        <dbReference type="Proteomes" id="UP000230233"/>
    </source>
</evidence>
<protein>
    <recommendedName>
        <fullName evidence="6">RING-type domain-containing protein</fullName>
    </recommendedName>
</protein>
<dbReference type="InterPro" id="IPR001841">
    <property type="entry name" value="Znf_RING"/>
</dbReference>
<feature type="compositionally biased region" description="Polar residues" evidence="5">
    <location>
        <begin position="1"/>
        <end position="15"/>
    </location>
</feature>
<feature type="domain" description="RING-type" evidence="6">
    <location>
        <begin position="32"/>
        <end position="70"/>
    </location>
</feature>
<gene>
    <name evidence="7" type="primary">Cnig_chr_V.g18925</name>
    <name evidence="7" type="ORF">B9Z55_018925</name>
</gene>